<evidence type="ECO:0000313" key="1">
    <source>
        <dbReference type="EMBL" id="JAE29982.1"/>
    </source>
</evidence>
<dbReference type="EMBL" id="GBRH01167914">
    <property type="protein sequence ID" value="JAE29982.1"/>
    <property type="molecule type" value="Transcribed_RNA"/>
</dbReference>
<reference evidence="1" key="1">
    <citation type="submission" date="2014-09" db="EMBL/GenBank/DDBJ databases">
        <authorList>
            <person name="Magalhaes I.L.F."/>
            <person name="Oliveira U."/>
            <person name="Santos F.R."/>
            <person name="Vidigal T.H.D.A."/>
            <person name="Brescovit A.D."/>
            <person name="Santos A.J."/>
        </authorList>
    </citation>
    <scope>NUCLEOTIDE SEQUENCE</scope>
    <source>
        <tissue evidence="1">Shoot tissue taken approximately 20 cm above the soil surface</tissue>
    </source>
</reference>
<proteinExistence type="predicted"/>
<reference evidence="1" key="2">
    <citation type="journal article" date="2015" name="Data Brief">
        <title>Shoot transcriptome of the giant reed, Arundo donax.</title>
        <authorList>
            <person name="Barrero R.A."/>
            <person name="Guerrero F.D."/>
            <person name="Moolhuijzen P."/>
            <person name="Goolsby J.A."/>
            <person name="Tidwell J."/>
            <person name="Bellgard S.E."/>
            <person name="Bellgard M.I."/>
        </authorList>
    </citation>
    <scope>NUCLEOTIDE SEQUENCE</scope>
    <source>
        <tissue evidence="1">Shoot tissue taken approximately 20 cm above the soil surface</tissue>
    </source>
</reference>
<protein>
    <submittedName>
        <fullName evidence="1">Uncharacterized protein</fullName>
    </submittedName>
</protein>
<dbReference type="AlphaFoldDB" id="A0A0A9GZM8"/>
<organism evidence="1">
    <name type="scientific">Arundo donax</name>
    <name type="common">Giant reed</name>
    <name type="synonym">Donax arundinaceus</name>
    <dbReference type="NCBI Taxonomy" id="35708"/>
    <lineage>
        <taxon>Eukaryota</taxon>
        <taxon>Viridiplantae</taxon>
        <taxon>Streptophyta</taxon>
        <taxon>Embryophyta</taxon>
        <taxon>Tracheophyta</taxon>
        <taxon>Spermatophyta</taxon>
        <taxon>Magnoliopsida</taxon>
        <taxon>Liliopsida</taxon>
        <taxon>Poales</taxon>
        <taxon>Poaceae</taxon>
        <taxon>PACMAD clade</taxon>
        <taxon>Arundinoideae</taxon>
        <taxon>Arundineae</taxon>
        <taxon>Arundo</taxon>
    </lineage>
</organism>
<sequence length="24" mass="2668">MFYGCCMTAQRLQASTGRVQTTTL</sequence>
<accession>A0A0A9GZM8</accession>
<name>A0A0A9GZM8_ARUDO</name>